<evidence type="ECO:0000313" key="2">
    <source>
        <dbReference type="EMBL" id="KGX84953.1"/>
    </source>
</evidence>
<gene>
    <name evidence="2" type="ORF">N783_15705</name>
</gene>
<keyword evidence="1" id="KW-1133">Transmembrane helix</keyword>
<keyword evidence="1" id="KW-0472">Membrane</keyword>
<comment type="caution">
    <text evidence="2">The sequence shown here is derived from an EMBL/GenBank/DDBJ whole genome shotgun (WGS) entry which is preliminary data.</text>
</comment>
<dbReference type="eggNOG" id="ENOG502ZU2S">
    <property type="taxonomic scope" value="Bacteria"/>
</dbReference>
<dbReference type="STRING" id="1385511.GCA_000425225_02259"/>
<dbReference type="RefSeq" id="WP_027448726.1">
    <property type="nucleotide sequence ID" value="NZ_AVPF01000046.1"/>
</dbReference>
<evidence type="ECO:0000256" key="1">
    <source>
        <dbReference type="SAM" id="Phobius"/>
    </source>
</evidence>
<dbReference type="Proteomes" id="UP000030403">
    <property type="component" value="Unassembled WGS sequence"/>
</dbReference>
<dbReference type="AlphaFoldDB" id="A0A0A5G1H8"/>
<keyword evidence="3" id="KW-1185">Reference proteome</keyword>
<accession>A0A0A5G1H8</accession>
<keyword evidence="1" id="KW-0812">Transmembrane</keyword>
<sequence>MRSVLKKVNYKDIILFVLIVFLFFWGYQSWTENKQYEEYLSHDMSNELSKVVYGSQQTQSILEEVISTEKLTVEQAENLSRGYMRIVQYAQKYETVADHFLEKIDKEAFSNKTANLAADCGYYFMRLSDDLNQPISLDQTEIEKYKTLKKFSDAWYQTAQVKLQKKSHSTLKESGISSDLWIEYLLALQNDTVEIAKKHMPEHFDEENIDSYLKDGSMDK</sequence>
<organism evidence="2 3">
    <name type="scientific">Pontibacillus marinus BH030004 = DSM 16465</name>
    <dbReference type="NCBI Taxonomy" id="1385511"/>
    <lineage>
        <taxon>Bacteria</taxon>
        <taxon>Bacillati</taxon>
        <taxon>Bacillota</taxon>
        <taxon>Bacilli</taxon>
        <taxon>Bacillales</taxon>
        <taxon>Bacillaceae</taxon>
        <taxon>Pontibacillus</taxon>
    </lineage>
</organism>
<reference evidence="2 3" key="1">
    <citation type="submission" date="2013-08" db="EMBL/GenBank/DDBJ databases">
        <authorList>
            <person name="Huang J."/>
            <person name="Wang G."/>
        </authorList>
    </citation>
    <scope>NUCLEOTIDE SEQUENCE [LARGE SCALE GENOMIC DNA]</scope>
    <source>
        <strain evidence="2 3">BH030004</strain>
    </source>
</reference>
<proteinExistence type="predicted"/>
<dbReference type="EMBL" id="AVPF01000046">
    <property type="protein sequence ID" value="KGX84953.1"/>
    <property type="molecule type" value="Genomic_DNA"/>
</dbReference>
<evidence type="ECO:0000313" key="3">
    <source>
        <dbReference type="Proteomes" id="UP000030403"/>
    </source>
</evidence>
<feature type="transmembrane region" description="Helical" evidence="1">
    <location>
        <begin position="12"/>
        <end position="30"/>
    </location>
</feature>
<name>A0A0A5G1H8_9BACI</name>
<protein>
    <submittedName>
        <fullName evidence="2">Uncharacterized protein</fullName>
    </submittedName>
</protein>